<keyword evidence="6" id="KW-1185">Reference proteome</keyword>
<comment type="caution">
    <text evidence="5">The sequence shown here is derived from an EMBL/GenBank/DDBJ whole genome shotgun (WGS) entry which is preliminary data.</text>
</comment>
<evidence type="ECO:0000313" key="6">
    <source>
        <dbReference type="Proteomes" id="UP001364224"/>
    </source>
</evidence>
<keyword evidence="3" id="KW-0949">S-adenosyl-L-methionine</keyword>
<evidence type="ECO:0000256" key="2">
    <source>
        <dbReference type="ARBA" id="ARBA00022679"/>
    </source>
</evidence>
<keyword evidence="2" id="KW-0808">Transferase</keyword>
<dbReference type="SUPFAM" id="SSF53335">
    <property type="entry name" value="S-adenosyl-L-methionine-dependent methyltransferases"/>
    <property type="match status" value="1"/>
</dbReference>
<dbReference type="PANTHER" id="PTHR43167:SF1">
    <property type="entry name" value="PUTATIVE (AFU_ORTHOLOGUE AFUA_6G01830)-RELATED"/>
    <property type="match status" value="1"/>
</dbReference>
<dbReference type="PANTHER" id="PTHR43167">
    <property type="entry name" value="PUTATIVE (AFU_ORTHOLOGUE AFUA_6G01830)-RELATED"/>
    <property type="match status" value="1"/>
</dbReference>
<protein>
    <submittedName>
        <fullName evidence="5">O-methyltransferase YrrM</fullName>
    </submittedName>
</protein>
<dbReference type="CDD" id="cd02440">
    <property type="entry name" value="AdoMet_MTases"/>
    <property type="match status" value="1"/>
</dbReference>
<proteinExistence type="predicted"/>
<dbReference type="PROSITE" id="PS51682">
    <property type="entry name" value="SAM_OMT_I"/>
    <property type="match status" value="1"/>
</dbReference>
<dbReference type="InterPro" id="IPR002935">
    <property type="entry name" value="SAM_O-MeTrfase"/>
</dbReference>
<dbReference type="Proteomes" id="UP001364224">
    <property type="component" value="Unassembled WGS sequence"/>
</dbReference>
<dbReference type="Pfam" id="PF13578">
    <property type="entry name" value="Methyltransf_24"/>
    <property type="match status" value="1"/>
</dbReference>
<organism evidence="5 6">
    <name type="scientific">Bradyrhizobium algeriense</name>
    <dbReference type="NCBI Taxonomy" id="634784"/>
    <lineage>
        <taxon>Bacteria</taxon>
        <taxon>Pseudomonadati</taxon>
        <taxon>Pseudomonadota</taxon>
        <taxon>Alphaproteobacteria</taxon>
        <taxon>Hyphomicrobiales</taxon>
        <taxon>Nitrobacteraceae</taxon>
        <taxon>Bradyrhizobium</taxon>
    </lineage>
</organism>
<dbReference type="EMBL" id="JAZHRV010000001">
    <property type="protein sequence ID" value="MEH2555162.1"/>
    <property type="molecule type" value="Genomic_DNA"/>
</dbReference>
<feature type="region of interest" description="Disordered" evidence="4">
    <location>
        <begin position="1"/>
        <end position="28"/>
    </location>
</feature>
<accession>A0ABU8B9D9</accession>
<evidence type="ECO:0000256" key="3">
    <source>
        <dbReference type="ARBA" id="ARBA00022691"/>
    </source>
</evidence>
<dbReference type="Gene3D" id="3.40.50.150">
    <property type="entry name" value="Vaccinia Virus protein VP39"/>
    <property type="match status" value="1"/>
</dbReference>
<evidence type="ECO:0000256" key="4">
    <source>
        <dbReference type="SAM" id="MobiDB-lite"/>
    </source>
</evidence>
<dbReference type="InterPro" id="IPR029063">
    <property type="entry name" value="SAM-dependent_MTases_sf"/>
</dbReference>
<evidence type="ECO:0000256" key="1">
    <source>
        <dbReference type="ARBA" id="ARBA00022603"/>
    </source>
</evidence>
<reference evidence="5 6" key="1">
    <citation type="submission" date="2024-02" db="EMBL/GenBank/DDBJ databases">
        <title>Adaptive strategies in a cosmopolitan and abundant soil bacterium.</title>
        <authorList>
            <person name="Carini P."/>
        </authorList>
    </citation>
    <scope>NUCLEOTIDE SEQUENCE [LARGE SCALE GENOMIC DNA]</scope>
    <source>
        <strain evidence="5 6">AZCC 1608</strain>
    </source>
</reference>
<keyword evidence="1" id="KW-0489">Methyltransferase</keyword>
<name>A0ABU8B9D9_9BRAD</name>
<sequence length="255" mass="27484">MWSGGRSRISGSDAYALARPKEPENMDSVSSGLVADVLQRLHQEADAADAPLMQAYASEITNVEQAMKQVVEAENKDLTGLYHGYADNFLSVSPEFGRFLYMCARSCKAKRIVEFGSSMGISAIYMAAALRDMGGGVLIGTEIESSKAERAQANLRAAGLADLVEFRIGDARETLKAGVGGDIDMAMLDGAFTLYLPILTLLEPHLKPGAIIIGENAFTEAGGYIEYVRDPQNGYLSLPLSFDPGRGNEFTVKTR</sequence>
<evidence type="ECO:0000313" key="5">
    <source>
        <dbReference type="EMBL" id="MEH2555162.1"/>
    </source>
</evidence>
<gene>
    <name evidence="5" type="ORF">V1286_002691</name>
</gene>